<feature type="region of interest" description="Disordered" evidence="1">
    <location>
        <begin position="260"/>
        <end position="295"/>
    </location>
</feature>
<protein>
    <recommendedName>
        <fullName evidence="4">BTB domain-containing protein</fullName>
    </recommendedName>
</protein>
<dbReference type="AlphaFoldDB" id="A0A2H3BBP0"/>
<name>A0A2H3BBP0_9AGAR</name>
<evidence type="ECO:0000256" key="1">
    <source>
        <dbReference type="SAM" id="MobiDB-lite"/>
    </source>
</evidence>
<dbReference type="EMBL" id="KZ293433">
    <property type="protein sequence ID" value="PBK68299.1"/>
    <property type="molecule type" value="Genomic_DNA"/>
</dbReference>
<accession>A0A2H3BBP0</accession>
<sequence length="512" mass="56056">MSSVSPTLGSSPVLRIEKSLPDNWSSNPLQVKSCFSIPLSSTSPVAGQFKSKVCGLGWSFAGTYESVKFETLERIASKRGGRMGMQTNRTVQKCRCKVSLSFHPGAMRSMPFGDLHIKTSVSEETIERIFQLPIELFGIPLGDVTQGNLSLDEACSFDVTVTLNVPTEGVPTPLVPRPTESEIMEVITASLDGEFPIDIKFVLFTRCSEKGQACAPRAVFATSKVLKGWGAFIDEYVMESDGVDIDSDGNNYEVSCDYPFEDDSDLESDGEPEVPTSGVADGVDGEHSSGDLPEGSDMIIDAVADGYTYSSELKGSSVECFSDETLQVPDLKQTASSEGTSGELHQTTSARDRTSDWNPGRPARLGSVKPIKDVAYTTFKSLIAWIYTGKIAFKPLKSGRSLQRDPSACSPKSMYRLATRAGLDELKKLAFDNLRSQLTEENIVGELFSTFSRDNPEVLEMELTVLLKYFSTTRVRAEWENMIDVVFDGGMPHGVIVIKRITRRLASSESQY</sequence>
<gene>
    <name evidence="2" type="ORF">ARMSODRAFT_958419</name>
</gene>
<feature type="region of interest" description="Disordered" evidence="1">
    <location>
        <begin position="333"/>
        <end position="363"/>
    </location>
</feature>
<keyword evidence="3" id="KW-1185">Reference proteome</keyword>
<dbReference type="InterPro" id="IPR011333">
    <property type="entry name" value="SKP1/BTB/POZ_sf"/>
</dbReference>
<feature type="compositionally biased region" description="Acidic residues" evidence="1">
    <location>
        <begin position="260"/>
        <end position="272"/>
    </location>
</feature>
<evidence type="ECO:0000313" key="2">
    <source>
        <dbReference type="EMBL" id="PBK68299.1"/>
    </source>
</evidence>
<evidence type="ECO:0008006" key="4">
    <source>
        <dbReference type="Google" id="ProtNLM"/>
    </source>
</evidence>
<dbReference type="STRING" id="1076256.A0A2H3BBP0"/>
<organism evidence="2 3">
    <name type="scientific">Armillaria solidipes</name>
    <dbReference type="NCBI Taxonomy" id="1076256"/>
    <lineage>
        <taxon>Eukaryota</taxon>
        <taxon>Fungi</taxon>
        <taxon>Dikarya</taxon>
        <taxon>Basidiomycota</taxon>
        <taxon>Agaricomycotina</taxon>
        <taxon>Agaricomycetes</taxon>
        <taxon>Agaricomycetidae</taxon>
        <taxon>Agaricales</taxon>
        <taxon>Marasmiineae</taxon>
        <taxon>Physalacriaceae</taxon>
        <taxon>Armillaria</taxon>
    </lineage>
</organism>
<reference evidence="3" key="1">
    <citation type="journal article" date="2017" name="Nat. Ecol. Evol.">
        <title>Genome expansion and lineage-specific genetic innovations in the forest pathogenic fungi Armillaria.</title>
        <authorList>
            <person name="Sipos G."/>
            <person name="Prasanna A.N."/>
            <person name="Walter M.C."/>
            <person name="O'Connor E."/>
            <person name="Balint B."/>
            <person name="Krizsan K."/>
            <person name="Kiss B."/>
            <person name="Hess J."/>
            <person name="Varga T."/>
            <person name="Slot J."/>
            <person name="Riley R."/>
            <person name="Boka B."/>
            <person name="Rigling D."/>
            <person name="Barry K."/>
            <person name="Lee J."/>
            <person name="Mihaltcheva S."/>
            <person name="LaButti K."/>
            <person name="Lipzen A."/>
            <person name="Waldron R."/>
            <person name="Moloney N.M."/>
            <person name="Sperisen C."/>
            <person name="Kredics L."/>
            <person name="Vagvoelgyi C."/>
            <person name="Patrignani A."/>
            <person name="Fitzpatrick D."/>
            <person name="Nagy I."/>
            <person name="Doyle S."/>
            <person name="Anderson J.B."/>
            <person name="Grigoriev I.V."/>
            <person name="Gueldener U."/>
            <person name="Muensterkoetter M."/>
            <person name="Nagy L.G."/>
        </authorList>
    </citation>
    <scope>NUCLEOTIDE SEQUENCE [LARGE SCALE GENOMIC DNA]</scope>
    <source>
        <strain evidence="3">28-4</strain>
    </source>
</reference>
<feature type="compositionally biased region" description="Polar residues" evidence="1">
    <location>
        <begin position="333"/>
        <end position="349"/>
    </location>
</feature>
<dbReference type="Proteomes" id="UP000218334">
    <property type="component" value="Unassembled WGS sequence"/>
</dbReference>
<evidence type="ECO:0000313" key="3">
    <source>
        <dbReference type="Proteomes" id="UP000218334"/>
    </source>
</evidence>
<dbReference type="Gene3D" id="3.30.710.10">
    <property type="entry name" value="Potassium Channel Kv1.1, Chain A"/>
    <property type="match status" value="1"/>
</dbReference>
<proteinExistence type="predicted"/>